<dbReference type="PANTHER" id="PTHR28112:SF1">
    <property type="entry name" value="SRP-INDEPENDENT TARGETING PROTEIN 3"/>
    <property type="match status" value="1"/>
</dbReference>
<keyword evidence="2" id="KW-0472">Membrane</keyword>
<feature type="region of interest" description="Disordered" evidence="1">
    <location>
        <begin position="161"/>
        <end position="188"/>
    </location>
</feature>
<accession>A0A3N4HJV9</accession>
<feature type="compositionally biased region" description="Basic and acidic residues" evidence="1">
    <location>
        <begin position="167"/>
        <end position="188"/>
    </location>
</feature>
<dbReference type="GO" id="GO:0045047">
    <property type="term" value="P:protein targeting to ER"/>
    <property type="evidence" value="ECO:0007669"/>
    <property type="project" value="InterPro"/>
</dbReference>
<reference evidence="3 4" key="1">
    <citation type="journal article" date="2018" name="Nat. Ecol. Evol.">
        <title>Pezizomycetes genomes reveal the molecular basis of ectomycorrhizal truffle lifestyle.</title>
        <authorList>
            <person name="Murat C."/>
            <person name="Payen T."/>
            <person name="Noel B."/>
            <person name="Kuo A."/>
            <person name="Morin E."/>
            <person name="Chen J."/>
            <person name="Kohler A."/>
            <person name="Krizsan K."/>
            <person name="Balestrini R."/>
            <person name="Da Silva C."/>
            <person name="Montanini B."/>
            <person name="Hainaut M."/>
            <person name="Levati E."/>
            <person name="Barry K.W."/>
            <person name="Belfiori B."/>
            <person name="Cichocki N."/>
            <person name="Clum A."/>
            <person name="Dockter R.B."/>
            <person name="Fauchery L."/>
            <person name="Guy J."/>
            <person name="Iotti M."/>
            <person name="Le Tacon F."/>
            <person name="Lindquist E.A."/>
            <person name="Lipzen A."/>
            <person name="Malagnac F."/>
            <person name="Mello A."/>
            <person name="Molinier V."/>
            <person name="Miyauchi S."/>
            <person name="Poulain J."/>
            <person name="Riccioni C."/>
            <person name="Rubini A."/>
            <person name="Sitrit Y."/>
            <person name="Splivallo R."/>
            <person name="Traeger S."/>
            <person name="Wang M."/>
            <person name="Zifcakova L."/>
            <person name="Wipf D."/>
            <person name="Zambonelli A."/>
            <person name="Paolocci F."/>
            <person name="Nowrousian M."/>
            <person name="Ottonello S."/>
            <person name="Baldrian P."/>
            <person name="Spatafora J.W."/>
            <person name="Henrissat B."/>
            <person name="Nagy L.G."/>
            <person name="Aury J.M."/>
            <person name="Wincker P."/>
            <person name="Grigoriev I.V."/>
            <person name="Bonfante P."/>
            <person name="Martin F.M."/>
        </authorList>
    </citation>
    <scope>NUCLEOTIDE SEQUENCE [LARGE SCALE GENOMIC DNA]</scope>
    <source>
        <strain evidence="3 4">RN42</strain>
    </source>
</reference>
<dbReference type="OrthoDB" id="18139at2759"/>
<feature type="transmembrane region" description="Helical" evidence="2">
    <location>
        <begin position="94"/>
        <end position="113"/>
    </location>
</feature>
<dbReference type="GO" id="GO:0005739">
    <property type="term" value="C:mitochondrion"/>
    <property type="evidence" value="ECO:0007669"/>
    <property type="project" value="TreeGrafter"/>
</dbReference>
<protein>
    <submittedName>
        <fullName evidence="3">Inorganic phosphate transport PHO88</fullName>
    </submittedName>
</protein>
<dbReference type="PANTHER" id="PTHR28112">
    <property type="entry name" value="SRP-INDEPENDENT TARGETING PROTEIN 3"/>
    <property type="match status" value="1"/>
</dbReference>
<dbReference type="Pfam" id="PF10032">
    <property type="entry name" value="Pho88"/>
    <property type="match status" value="1"/>
</dbReference>
<organism evidence="3 4">
    <name type="scientific">Ascobolus immersus RN42</name>
    <dbReference type="NCBI Taxonomy" id="1160509"/>
    <lineage>
        <taxon>Eukaryota</taxon>
        <taxon>Fungi</taxon>
        <taxon>Dikarya</taxon>
        <taxon>Ascomycota</taxon>
        <taxon>Pezizomycotina</taxon>
        <taxon>Pezizomycetes</taxon>
        <taxon>Pezizales</taxon>
        <taxon>Ascobolaceae</taxon>
        <taxon>Ascobolus</taxon>
    </lineage>
</organism>
<feature type="transmembrane region" description="Helical" evidence="2">
    <location>
        <begin position="31"/>
        <end position="54"/>
    </location>
</feature>
<evidence type="ECO:0000256" key="1">
    <source>
        <dbReference type="SAM" id="MobiDB-lite"/>
    </source>
</evidence>
<keyword evidence="4" id="KW-1185">Reference proteome</keyword>
<evidence type="ECO:0000256" key="2">
    <source>
        <dbReference type="SAM" id="Phobius"/>
    </source>
</evidence>
<name>A0A3N4HJV9_ASCIM</name>
<sequence length="188" mass="20736">MNPQVTNLVMMLGLMQAAKKIPFEDEKILNLLRACYLLSNIIILGIYAYVGMVINKKNDMTTMKYVEPAAPLSGEEPKAVTTTIKEYDQTQLKAAYKSTLMGIGMMAFMHIYMKYSNPLFIQSIMPLKSAFESNLVKVHIFGKPAAGDLKRPWKASGFMGAAGAGETKTDKKSIENAEKVARGGAKEE</sequence>
<dbReference type="STRING" id="1160509.A0A3N4HJV9"/>
<dbReference type="PIRSF" id="PIRSF008756">
    <property type="entry name" value="P_tr_PHO88"/>
    <property type="match status" value="1"/>
</dbReference>
<dbReference type="EMBL" id="ML119798">
    <property type="protein sequence ID" value="RPA74165.1"/>
    <property type="molecule type" value="Genomic_DNA"/>
</dbReference>
<evidence type="ECO:0000313" key="3">
    <source>
        <dbReference type="EMBL" id="RPA74165.1"/>
    </source>
</evidence>
<keyword evidence="2" id="KW-1133">Transmembrane helix</keyword>
<dbReference type="Proteomes" id="UP000275078">
    <property type="component" value="Unassembled WGS sequence"/>
</dbReference>
<proteinExistence type="predicted"/>
<dbReference type="AlphaFoldDB" id="A0A3N4HJV9"/>
<dbReference type="GO" id="GO:0005783">
    <property type="term" value="C:endoplasmic reticulum"/>
    <property type="evidence" value="ECO:0007669"/>
    <property type="project" value="InterPro"/>
</dbReference>
<gene>
    <name evidence="3" type="ORF">BJ508DRAFT_418741</name>
</gene>
<dbReference type="InterPro" id="IPR012098">
    <property type="entry name" value="SND3_fun"/>
</dbReference>
<evidence type="ECO:0000313" key="4">
    <source>
        <dbReference type="Proteomes" id="UP000275078"/>
    </source>
</evidence>
<keyword evidence="2" id="KW-0812">Transmembrane</keyword>